<evidence type="ECO:0000313" key="2">
    <source>
        <dbReference type="Proteomes" id="UP000185895"/>
    </source>
</evidence>
<sequence>MPKKDTTQLKQFLKPMTKGERVAFAEKCGTTLGNLYQVIYSTTSCSADLAIAIDRESNGAVRCDDLRPSADFSYLRNQCDPLTA</sequence>
<dbReference type="InterPro" id="IPR010982">
    <property type="entry name" value="Lambda_DNA-bd_dom_sf"/>
</dbReference>
<dbReference type="GO" id="GO:0003677">
    <property type="term" value="F:DNA binding"/>
    <property type="evidence" value="ECO:0007669"/>
    <property type="project" value="InterPro"/>
</dbReference>
<keyword evidence="2" id="KW-1185">Reference proteome</keyword>
<organism evidence="1 2">
    <name type="scientific">Acinetobacter qingfengensis</name>
    <dbReference type="NCBI Taxonomy" id="1262585"/>
    <lineage>
        <taxon>Bacteria</taxon>
        <taxon>Pseudomonadati</taxon>
        <taxon>Pseudomonadota</taxon>
        <taxon>Gammaproteobacteria</taxon>
        <taxon>Moraxellales</taxon>
        <taxon>Moraxellaceae</taxon>
        <taxon>Acinetobacter</taxon>
    </lineage>
</organism>
<reference evidence="1 2" key="1">
    <citation type="submission" date="2016-09" db="EMBL/GenBank/DDBJ databases">
        <authorList>
            <person name="Capua I."/>
            <person name="De Benedictis P."/>
            <person name="Joannis T."/>
            <person name="Lombin L.H."/>
            <person name="Cattoli G."/>
        </authorList>
    </citation>
    <scope>NUCLEOTIDE SEQUENCE [LARGE SCALE GENOMIC DNA]</scope>
    <source>
        <strain evidence="1 2">ANC 4671</strain>
    </source>
</reference>
<dbReference type="AlphaFoldDB" id="A0A1E7QYR3"/>
<proteinExistence type="predicted"/>
<dbReference type="Gene3D" id="1.10.260.40">
    <property type="entry name" value="lambda repressor-like DNA-binding domains"/>
    <property type="match status" value="1"/>
</dbReference>
<dbReference type="STRING" id="1262585.BJI46_05540"/>
<comment type="caution">
    <text evidence="1">The sequence shown here is derived from an EMBL/GenBank/DDBJ whole genome shotgun (WGS) entry which is preliminary data.</text>
</comment>
<dbReference type="EMBL" id="MKKK01000067">
    <property type="protein sequence ID" value="OEY92215.1"/>
    <property type="molecule type" value="Genomic_DNA"/>
</dbReference>
<dbReference type="OrthoDB" id="6446140at2"/>
<name>A0A1E7QYR3_9GAMM</name>
<gene>
    <name evidence="1" type="ORF">BJI46_05540</name>
</gene>
<protein>
    <submittedName>
        <fullName evidence="1">Uncharacterized protein</fullName>
    </submittedName>
</protein>
<dbReference type="Proteomes" id="UP000185895">
    <property type="component" value="Unassembled WGS sequence"/>
</dbReference>
<evidence type="ECO:0000313" key="1">
    <source>
        <dbReference type="EMBL" id="OEY92215.1"/>
    </source>
</evidence>
<accession>A0A1E7QYR3</accession>
<dbReference type="RefSeq" id="WP_070070811.1">
    <property type="nucleotide sequence ID" value="NZ_MKKK01000067.1"/>
</dbReference>